<evidence type="ECO:0000313" key="2">
    <source>
        <dbReference type="EMBL" id="GFX98768.1"/>
    </source>
</evidence>
<keyword evidence="3" id="KW-1185">Reference proteome</keyword>
<gene>
    <name evidence="2" type="ORF">TNCV_1503441</name>
</gene>
<protein>
    <submittedName>
        <fullName evidence="2">Uncharacterized protein</fullName>
    </submittedName>
</protein>
<feature type="compositionally biased region" description="Low complexity" evidence="1">
    <location>
        <begin position="55"/>
        <end position="69"/>
    </location>
</feature>
<dbReference type="EMBL" id="BMAU01021203">
    <property type="protein sequence ID" value="GFX98768.1"/>
    <property type="molecule type" value="Genomic_DNA"/>
</dbReference>
<evidence type="ECO:0000313" key="3">
    <source>
        <dbReference type="Proteomes" id="UP000887159"/>
    </source>
</evidence>
<evidence type="ECO:0000256" key="1">
    <source>
        <dbReference type="SAM" id="MobiDB-lite"/>
    </source>
</evidence>
<organism evidence="2 3">
    <name type="scientific">Trichonephila clavipes</name>
    <name type="common">Golden silk orbweaver</name>
    <name type="synonym">Nephila clavipes</name>
    <dbReference type="NCBI Taxonomy" id="2585209"/>
    <lineage>
        <taxon>Eukaryota</taxon>
        <taxon>Metazoa</taxon>
        <taxon>Ecdysozoa</taxon>
        <taxon>Arthropoda</taxon>
        <taxon>Chelicerata</taxon>
        <taxon>Arachnida</taxon>
        <taxon>Araneae</taxon>
        <taxon>Araneomorphae</taxon>
        <taxon>Entelegynae</taxon>
        <taxon>Araneoidea</taxon>
        <taxon>Nephilidae</taxon>
        <taxon>Trichonephila</taxon>
    </lineage>
</organism>
<dbReference type="Proteomes" id="UP000887159">
    <property type="component" value="Unassembled WGS sequence"/>
</dbReference>
<accession>A0A8X6RPU8</accession>
<dbReference type="AlphaFoldDB" id="A0A8X6RPU8"/>
<feature type="region of interest" description="Disordered" evidence="1">
    <location>
        <begin position="47"/>
        <end position="69"/>
    </location>
</feature>
<reference evidence="2" key="1">
    <citation type="submission" date="2020-08" db="EMBL/GenBank/DDBJ databases">
        <title>Multicomponent nature underlies the extraordinary mechanical properties of spider dragline silk.</title>
        <authorList>
            <person name="Kono N."/>
            <person name="Nakamura H."/>
            <person name="Mori M."/>
            <person name="Yoshida Y."/>
            <person name="Ohtoshi R."/>
            <person name="Malay A.D."/>
            <person name="Moran D.A.P."/>
            <person name="Tomita M."/>
            <person name="Numata K."/>
            <person name="Arakawa K."/>
        </authorList>
    </citation>
    <scope>NUCLEOTIDE SEQUENCE</scope>
</reference>
<proteinExistence type="predicted"/>
<comment type="caution">
    <text evidence="2">The sequence shown here is derived from an EMBL/GenBank/DDBJ whole genome shotgun (WGS) entry which is preliminary data.</text>
</comment>
<feature type="region of interest" description="Disordered" evidence="1">
    <location>
        <begin position="1"/>
        <end position="31"/>
    </location>
</feature>
<name>A0A8X6RPU8_TRICX</name>
<sequence>MVNEFPFRSGDQTSHRPIAPTYQWRRTKSGPSEPVLRISFLDESIRNVGERDSSKPFSPTSSGSNTIRF</sequence>